<dbReference type="SMART" id="SM00354">
    <property type="entry name" value="HTH_LACI"/>
    <property type="match status" value="1"/>
</dbReference>
<keyword evidence="2 5" id="KW-0238">DNA-binding</keyword>
<reference evidence="6" key="1">
    <citation type="journal article" date="2019" name="Int. J. Syst. Evol. Microbiol.">
        <title>The Global Catalogue of Microorganisms (GCM) 10K type strain sequencing project: providing services to taxonomists for standard genome sequencing and annotation.</title>
        <authorList>
            <consortium name="The Broad Institute Genomics Platform"/>
            <consortium name="The Broad Institute Genome Sequencing Center for Infectious Disease"/>
            <person name="Wu L."/>
            <person name="Ma J."/>
        </authorList>
    </citation>
    <scope>NUCLEOTIDE SEQUENCE [LARGE SCALE GENOMIC DNA]</scope>
    <source>
        <strain evidence="6">IBRC-M 10703</strain>
    </source>
</reference>
<dbReference type="Proteomes" id="UP001595772">
    <property type="component" value="Unassembled WGS sequence"/>
</dbReference>
<proteinExistence type="predicted"/>
<keyword evidence="6" id="KW-1185">Reference proteome</keyword>
<evidence type="ECO:0000259" key="4">
    <source>
        <dbReference type="PROSITE" id="PS50932"/>
    </source>
</evidence>
<evidence type="ECO:0000313" key="6">
    <source>
        <dbReference type="Proteomes" id="UP001595772"/>
    </source>
</evidence>
<dbReference type="Pfam" id="PF13377">
    <property type="entry name" value="Peripla_BP_3"/>
    <property type="match status" value="1"/>
</dbReference>
<dbReference type="SUPFAM" id="SSF53822">
    <property type="entry name" value="Periplasmic binding protein-like I"/>
    <property type="match status" value="1"/>
</dbReference>
<name>A0ABV8H2V8_9BACI</name>
<evidence type="ECO:0000256" key="1">
    <source>
        <dbReference type="ARBA" id="ARBA00023015"/>
    </source>
</evidence>
<dbReference type="PROSITE" id="PS50932">
    <property type="entry name" value="HTH_LACI_2"/>
    <property type="match status" value="1"/>
</dbReference>
<evidence type="ECO:0000256" key="2">
    <source>
        <dbReference type="ARBA" id="ARBA00023125"/>
    </source>
</evidence>
<keyword evidence="1" id="KW-0805">Transcription regulation</keyword>
<dbReference type="EMBL" id="JBHSAO010000011">
    <property type="protein sequence ID" value="MFC4025247.1"/>
    <property type="molecule type" value="Genomic_DNA"/>
</dbReference>
<dbReference type="InterPro" id="IPR028082">
    <property type="entry name" value="Peripla_BP_I"/>
</dbReference>
<dbReference type="CDD" id="cd06267">
    <property type="entry name" value="PBP1_LacI_sugar_binding-like"/>
    <property type="match status" value="1"/>
</dbReference>
<evidence type="ECO:0000313" key="5">
    <source>
        <dbReference type="EMBL" id="MFC4025247.1"/>
    </source>
</evidence>
<dbReference type="InterPro" id="IPR046335">
    <property type="entry name" value="LacI/GalR-like_sensor"/>
</dbReference>
<keyword evidence="3" id="KW-0804">Transcription</keyword>
<comment type="caution">
    <text evidence="5">The sequence shown here is derived from an EMBL/GenBank/DDBJ whole genome shotgun (WGS) entry which is preliminary data.</text>
</comment>
<dbReference type="RefSeq" id="WP_379497734.1">
    <property type="nucleotide sequence ID" value="NZ_JBHSAO010000011.1"/>
</dbReference>
<gene>
    <name evidence="5" type="ORF">ACFOUV_15735</name>
</gene>
<dbReference type="GO" id="GO:0003677">
    <property type="term" value="F:DNA binding"/>
    <property type="evidence" value="ECO:0007669"/>
    <property type="project" value="UniProtKB-KW"/>
</dbReference>
<dbReference type="InterPro" id="IPR010982">
    <property type="entry name" value="Lambda_DNA-bd_dom_sf"/>
</dbReference>
<accession>A0ABV8H2V8</accession>
<feature type="domain" description="HTH lacI-type" evidence="4">
    <location>
        <begin position="2"/>
        <end position="56"/>
    </location>
</feature>
<dbReference type="InterPro" id="IPR000843">
    <property type="entry name" value="HTH_LacI"/>
</dbReference>
<sequence length="345" mass="38647">MVTIKDVAKKAGVSIAIVSKALNNYPDVSPKTKQRILEIANEMNYTPNIVAKNLSSKTQKTIGMITSGFLNSEGKDNSNIFDMFKGVYTGVEEKQYELAIYLTDTLKQQQRSYAKFCQNRNIGGAVLMGIRVDDPYFTELLDTNIPCVLVDINIESHYENIGSVSTDNIKASYEIASYLLDRNHTHIVVMAGTKAAYVNSQRLIGVEKAFKEYGLEVSDTNVLYGNFSEEEAYVLSKEYLEKAKVVPTAFLCFSDLMAYGVMKAVKETGLKIPEDISITGFDGLVINEYTQPTLTTAKQDFYEIGRQSALLLQQLMEGKKVDTKRIVEHQIVERESVQTLTKELK</sequence>
<dbReference type="Pfam" id="PF00356">
    <property type="entry name" value="LacI"/>
    <property type="match status" value="1"/>
</dbReference>
<dbReference type="CDD" id="cd01392">
    <property type="entry name" value="HTH_LacI"/>
    <property type="match status" value="1"/>
</dbReference>
<dbReference type="SUPFAM" id="SSF47413">
    <property type="entry name" value="lambda repressor-like DNA-binding domains"/>
    <property type="match status" value="1"/>
</dbReference>
<dbReference type="Gene3D" id="1.10.260.40">
    <property type="entry name" value="lambda repressor-like DNA-binding domains"/>
    <property type="match status" value="1"/>
</dbReference>
<evidence type="ECO:0000256" key="3">
    <source>
        <dbReference type="ARBA" id="ARBA00023163"/>
    </source>
</evidence>
<organism evidence="5 6">
    <name type="scientific">Oceanobacillus longus</name>
    <dbReference type="NCBI Taxonomy" id="930120"/>
    <lineage>
        <taxon>Bacteria</taxon>
        <taxon>Bacillati</taxon>
        <taxon>Bacillota</taxon>
        <taxon>Bacilli</taxon>
        <taxon>Bacillales</taxon>
        <taxon>Bacillaceae</taxon>
        <taxon>Oceanobacillus</taxon>
    </lineage>
</organism>
<dbReference type="PANTHER" id="PTHR30146">
    <property type="entry name" value="LACI-RELATED TRANSCRIPTIONAL REPRESSOR"/>
    <property type="match status" value="1"/>
</dbReference>
<dbReference type="PANTHER" id="PTHR30146:SF109">
    <property type="entry name" value="HTH-TYPE TRANSCRIPTIONAL REGULATOR GALS"/>
    <property type="match status" value="1"/>
</dbReference>
<protein>
    <submittedName>
        <fullName evidence="5">LacI family DNA-binding transcriptional regulator</fullName>
    </submittedName>
</protein>
<dbReference type="Gene3D" id="3.40.50.2300">
    <property type="match status" value="2"/>
</dbReference>